<evidence type="ECO:0000313" key="9">
    <source>
        <dbReference type="RefSeq" id="XP_060034170.1"/>
    </source>
</evidence>
<accession>A0ABM3WC75</accession>
<keyword evidence="3" id="KW-1003">Cell membrane</keyword>
<keyword evidence="6" id="KW-0472">Membrane</keyword>
<dbReference type="Proteomes" id="UP001652624">
    <property type="component" value="Chromosome 18"/>
</dbReference>
<evidence type="ECO:0000256" key="4">
    <source>
        <dbReference type="ARBA" id="ARBA00022687"/>
    </source>
</evidence>
<evidence type="ECO:0000256" key="7">
    <source>
        <dbReference type="SAM" id="MobiDB-lite"/>
    </source>
</evidence>
<feature type="compositionally biased region" description="Low complexity" evidence="7">
    <location>
        <begin position="38"/>
        <end position="47"/>
    </location>
</feature>
<dbReference type="RefSeq" id="XP_060034170.1">
    <property type="nucleotide sequence ID" value="XM_060178187.1"/>
</dbReference>
<dbReference type="InterPro" id="IPR019003">
    <property type="entry name" value="AMER"/>
</dbReference>
<evidence type="ECO:0000256" key="5">
    <source>
        <dbReference type="ARBA" id="ARBA00023121"/>
    </source>
</evidence>
<evidence type="ECO:0000256" key="3">
    <source>
        <dbReference type="ARBA" id="ARBA00022475"/>
    </source>
</evidence>
<dbReference type="GeneID" id="103111609"/>
<dbReference type="PANTHER" id="PTHR22237">
    <property type="entry name" value="APC MEMBRANE RECRUITMENT PROTEIN 2-RELATED"/>
    <property type="match status" value="1"/>
</dbReference>
<feature type="compositionally biased region" description="Basic and acidic residues" evidence="7">
    <location>
        <begin position="316"/>
        <end position="328"/>
    </location>
</feature>
<keyword evidence="4" id="KW-0879">Wnt signaling pathway</keyword>
<keyword evidence="8" id="KW-1185">Reference proteome</keyword>
<evidence type="ECO:0000313" key="8">
    <source>
        <dbReference type="Proteomes" id="UP001652624"/>
    </source>
</evidence>
<organism evidence="8 9">
    <name type="scientific">Erinaceus europaeus</name>
    <name type="common">Western European hedgehog</name>
    <dbReference type="NCBI Taxonomy" id="9365"/>
    <lineage>
        <taxon>Eukaryota</taxon>
        <taxon>Metazoa</taxon>
        <taxon>Chordata</taxon>
        <taxon>Craniata</taxon>
        <taxon>Vertebrata</taxon>
        <taxon>Euteleostomi</taxon>
        <taxon>Mammalia</taxon>
        <taxon>Eutheria</taxon>
        <taxon>Laurasiatheria</taxon>
        <taxon>Eulipotyphla</taxon>
        <taxon>Erinaceidae</taxon>
        <taxon>Erinaceinae</taxon>
        <taxon>Erinaceus</taxon>
    </lineage>
</organism>
<evidence type="ECO:0000256" key="1">
    <source>
        <dbReference type="ARBA" id="ARBA00004202"/>
    </source>
</evidence>
<evidence type="ECO:0000256" key="6">
    <source>
        <dbReference type="ARBA" id="ARBA00023136"/>
    </source>
</evidence>
<dbReference type="Pfam" id="PF09422">
    <property type="entry name" value="AMER"/>
    <property type="match status" value="2"/>
</dbReference>
<reference evidence="9" key="1">
    <citation type="submission" date="2025-08" db="UniProtKB">
        <authorList>
            <consortium name="RefSeq"/>
        </authorList>
    </citation>
    <scope>IDENTIFICATION</scope>
</reference>
<feature type="region of interest" description="Disordered" evidence="7">
    <location>
        <begin position="502"/>
        <end position="592"/>
    </location>
</feature>
<dbReference type="PANTHER" id="PTHR22237:SF2">
    <property type="entry name" value="APC MEMBRANE RECRUITMENT PROTEIN 3"/>
    <property type="match status" value="1"/>
</dbReference>
<feature type="region of interest" description="Disordered" evidence="7">
    <location>
        <begin position="252"/>
        <end position="438"/>
    </location>
</feature>
<proteinExistence type="inferred from homology"/>
<protein>
    <submittedName>
        <fullName evidence="9">APC membrane recruitment protein 3</fullName>
    </submittedName>
</protein>
<name>A0ABM3WC75_ERIEU</name>
<sequence>MELKRGKTFIKSGLHGSHDRPLGRAGAAPTREEGEPWSTSTGGQQRSSGERCPKLGSGTQGPDRGSHRGTPLDSEGGAPFRSVRKSKTQDNVRGAGRAAPAEGQLVGSASFPGPSGGQRMIDYRHFVPQMPFVPAVAKSIPKKRISLKRPKKCFRNLFLPRRSKTERLAALAGGAGPRSSQGGVEVGAQLDAAFLPWGDGLGLDGQAQELPDPELLQEASFSLCRALCEDVASLQSFDSLTGCGEIFADESSAPTLELPQGPPSPTRAPRGPEGKAPGDPCQGGAEQLASPVQSEPCGPARFWGDVSQARPPAPEPRVDRPPEPRLRGAEGLNELPLLAGRAPPGGSKASSADTGTPKSEQPESVSTSDEGYYDSFSPGLDDDRREAASLGPGGPPRDSYSGDALYELFRAPGQGPAPPGLDAEPCATESLSGPPPGPPLSLCSFHGGAEETLAAAPGPELPGQGFLQSSWRGKECLLKLCDTELAITMGIVNWLRRGPGDTLSAASAPRQGSPEAGGPEPWGRPGARGLPAGDAEALGGAPWGPGPLPRGPSLGSTQVSGDTGTRDGPQGSFCSLGAPAASETTGAASKGQVAALPVWPSPPGHFQNPWTPGPGGGGLQAEPPLPAQLAALQIRSPAEELCGRPRTRGPELLRQKRSSGFPSVAAMCGLPSVARPLHGPQDQRCPGHLLSLSRLRVEGGQLDAPGQDVPVWLSPPAREQLAQLDS</sequence>
<feature type="compositionally biased region" description="Polar residues" evidence="7">
    <location>
        <begin position="348"/>
        <end position="369"/>
    </location>
</feature>
<keyword evidence="5" id="KW-0446">Lipid-binding</keyword>
<feature type="region of interest" description="Disordered" evidence="7">
    <location>
        <begin position="1"/>
        <end position="117"/>
    </location>
</feature>
<evidence type="ECO:0000256" key="2">
    <source>
        <dbReference type="ARBA" id="ARBA00007750"/>
    </source>
</evidence>
<comment type="similarity">
    <text evidence="2">Belongs to the Amer family.</text>
</comment>
<comment type="subcellular location">
    <subcellularLocation>
        <location evidence="1">Cell membrane</location>
        <topology evidence="1">Peripheral membrane protein</topology>
    </subcellularLocation>
</comment>
<gene>
    <name evidence="9" type="primary">AMER3</name>
</gene>